<organism evidence="1 2">
    <name type="scientific">Komagataeibacter medellinensis (strain NBRC 3288 / BCRC 11682 / LMG 1693 / Kondo 51)</name>
    <name type="common">Gluconacetobacter medellinensis</name>
    <dbReference type="NCBI Taxonomy" id="634177"/>
    <lineage>
        <taxon>Bacteria</taxon>
        <taxon>Pseudomonadati</taxon>
        <taxon>Pseudomonadota</taxon>
        <taxon>Alphaproteobacteria</taxon>
        <taxon>Acetobacterales</taxon>
        <taxon>Acetobacteraceae</taxon>
        <taxon>Komagataeibacter</taxon>
    </lineage>
</organism>
<dbReference type="HOGENOM" id="CLU_2682997_0_0_5"/>
<protein>
    <submittedName>
        <fullName evidence="1">Uncharacterized protein</fullName>
    </submittedName>
</protein>
<proteinExistence type="predicted"/>
<sequence>MRQATMARGSGDILGRTARIGGGLLPQFLDPLNVAPTFMPGMGAVRTASILGRFNVESGLATRALAGATQGMAG</sequence>
<name>G2I567_KOMMN</name>
<dbReference type="KEGG" id="gxy:GLX_08520"/>
<evidence type="ECO:0000313" key="1">
    <source>
        <dbReference type="EMBL" id="BAK83264.1"/>
    </source>
</evidence>
<dbReference type="PATRIC" id="fig|634177.7.peg.997"/>
<dbReference type="RefSeq" id="WP_014104832.1">
    <property type="nucleotide sequence ID" value="NC_016027.1"/>
</dbReference>
<gene>
    <name evidence="1" type="ordered locus">GLX_08520</name>
</gene>
<reference evidence="2" key="1">
    <citation type="journal article" date="2011" name="J. Bacteriol.">
        <title>Complete genome sequence of NBRC 3288, a unique cellulose-nonproducing strain of Gluconacetobacter xylinus isolated from vinegar.</title>
        <authorList>
            <person name="Ogino H."/>
            <person name="Azuma Y."/>
            <person name="Hosoyama A."/>
            <person name="Nakazawa H."/>
            <person name="Matsutani M."/>
            <person name="Hasegawa A."/>
            <person name="Otsuyama K."/>
            <person name="Matsushita K."/>
            <person name="Fujita N."/>
            <person name="Shirai M."/>
        </authorList>
    </citation>
    <scope>NUCLEOTIDE SEQUENCE [LARGE SCALE GENOMIC DNA]</scope>
    <source>
        <strain evidence="2">NBRC 3288 / BCRC 11682 / LMG 1693</strain>
    </source>
</reference>
<dbReference type="Proteomes" id="UP000009044">
    <property type="component" value="Chromosome"/>
</dbReference>
<dbReference type="AlphaFoldDB" id="G2I567"/>
<accession>G2I567</accession>
<evidence type="ECO:0000313" key="2">
    <source>
        <dbReference type="Proteomes" id="UP000009044"/>
    </source>
</evidence>
<dbReference type="EMBL" id="AP012159">
    <property type="protein sequence ID" value="BAK83264.1"/>
    <property type="molecule type" value="Genomic_DNA"/>
</dbReference>